<accession>E0UNC3</accession>
<name>E0UNC3_GLOV7</name>
<keyword evidence="2" id="KW-1185">Reference proteome</keyword>
<reference evidence="2" key="1">
    <citation type="journal article" date="2011" name="MBio">
        <title>Novel metabolic attributes of the genus Cyanothece, comprising a group of unicellular nitrogen-fixing Cyanobacteria.</title>
        <authorList>
            <person name="Bandyopadhyay A."/>
            <person name="Elvitigala T."/>
            <person name="Welsh E."/>
            <person name="Stockel J."/>
            <person name="Liberton M."/>
            <person name="Min H."/>
            <person name="Sherman L.A."/>
            <person name="Pakrasi H.B."/>
        </authorList>
    </citation>
    <scope>NUCLEOTIDE SEQUENCE [LARGE SCALE GENOMIC DNA]</scope>
    <source>
        <strain evidence="2">PCC 7822</strain>
        <plasmid evidence="2">Cy782203</plasmid>
    </source>
</reference>
<evidence type="ECO:0008006" key="3">
    <source>
        <dbReference type="Google" id="ProtNLM"/>
    </source>
</evidence>
<dbReference type="EMBL" id="CP002201">
    <property type="protein sequence ID" value="ADN18453.1"/>
    <property type="molecule type" value="Genomic_DNA"/>
</dbReference>
<dbReference type="Proteomes" id="UP000008206">
    <property type="component" value="Plasmid Cy782203"/>
</dbReference>
<geneLocation type="plasmid" evidence="1 2">
    <name>Cy782203</name>
</geneLocation>
<protein>
    <recommendedName>
        <fullName evidence="3">PEP-CTERM protein-sorting domain-containing protein</fullName>
    </recommendedName>
</protein>
<dbReference type="AlphaFoldDB" id="E0UNC3"/>
<dbReference type="InterPro" id="IPR013424">
    <property type="entry name" value="Ice-binding_C"/>
</dbReference>
<keyword evidence="1" id="KW-0614">Plasmid</keyword>
<dbReference type="KEGG" id="cyj:Cyan7822_6795"/>
<dbReference type="OrthoDB" id="7052168at2"/>
<evidence type="ECO:0000313" key="2">
    <source>
        <dbReference type="Proteomes" id="UP000008206"/>
    </source>
</evidence>
<organism evidence="1 2">
    <name type="scientific">Gloeothece verrucosa (strain PCC 7822)</name>
    <name type="common">Cyanothece sp. (strain PCC 7822)</name>
    <dbReference type="NCBI Taxonomy" id="497965"/>
    <lineage>
        <taxon>Bacteria</taxon>
        <taxon>Bacillati</taxon>
        <taxon>Cyanobacteriota</taxon>
        <taxon>Cyanophyceae</taxon>
        <taxon>Oscillatoriophycideae</taxon>
        <taxon>Chroococcales</taxon>
        <taxon>Aphanothecaceae</taxon>
        <taxon>Gloeothece</taxon>
        <taxon>Gloeothece verrucosa</taxon>
    </lineage>
</organism>
<dbReference type="RefSeq" id="WP_013325579.1">
    <property type="nucleotide sequence ID" value="NC_014502.1"/>
</dbReference>
<gene>
    <name evidence="1" type="ordered locus">Cyan7822_6795</name>
</gene>
<dbReference type="NCBIfam" id="TIGR02595">
    <property type="entry name" value="PEP_CTERM"/>
    <property type="match status" value="1"/>
</dbReference>
<dbReference type="HOGENOM" id="CLU_088529_0_0_3"/>
<proteinExistence type="predicted"/>
<dbReference type="InterPro" id="IPR026374">
    <property type="entry name" value="Cyano_PEP"/>
</dbReference>
<dbReference type="NCBIfam" id="TIGR04155">
    <property type="entry name" value="cyano_PEP"/>
    <property type="match status" value="1"/>
</dbReference>
<sequence precursor="true">MLKLTLLTLSSVAALVFGDVLKVSAAVLNSSFESGNFQSWSTAGQVTVEDANFGVTPQDGTYQAVLETLQDTTGVGGSDLENFLGLTVGSLTDLGVTEGSAIKQTVTLKAGDIISFSWNFLTDQDPSENSYNDLGFFVLNGFTPLADTTEAANLSLFTRLSRETGYKTASITVQAAGIYLLGFGVVDVDKTDSGDTAVNSALLIDNISVTSVPEPLTLLGVATAALLGTVFKRNLS</sequence>
<evidence type="ECO:0000313" key="1">
    <source>
        <dbReference type="EMBL" id="ADN18453.1"/>
    </source>
</evidence>